<dbReference type="Proteomes" id="UP000507470">
    <property type="component" value="Unassembled WGS sequence"/>
</dbReference>
<dbReference type="EMBL" id="CACVKT020003720">
    <property type="protein sequence ID" value="CAC5385476.1"/>
    <property type="molecule type" value="Genomic_DNA"/>
</dbReference>
<protein>
    <submittedName>
        <fullName evidence="1">Uncharacterized protein</fullName>
    </submittedName>
</protein>
<evidence type="ECO:0000313" key="2">
    <source>
        <dbReference type="Proteomes" id="UP000507470"/>
    </source>
</evidence>
<proteinExistence type="predicted"/>
<dbReference type="AlphaFoldDB" id="A0A6J8BPE6"/>
<keyword evidence="2" id="KW-1185">Reference proteome</keyword>
<name>A0A6J8BPE6_MYTCO</name>
<evidence type="ECO:0000313" key="1">
    <source>
        <dbReference type="EMBL" id="CAC5385476.1"/>
    </source>
</evidence>
<gene>
    <name evidence="1" type="ORF">MCOR_21021</name>
</gene>
<organism evidence="1 2">
    <name type="scientific">Mytilus coruscus</name>
    <name type="common">Sea mussel</name>
    <dbReference type="NCBI Taxonomy" id="42192"/>
    <lineage>
        <taxon>Eukaryota</taxon>
        <taxon>Metazoa</taxon>
        <taxon>Spiralia</taxon>
        <taxon>Lophotrochozoa</taxon>
        <taxon>Mollusca</taxon>
        <taxon>Bivalvia</taxon>
        <taxon>Autobranchia</taxon>
        <taxon>Pteriomorphia</taxon>
        <taxon>Mytilida</taxon>
        <taxon>Mytiloidea</taxon>
        <taxon>Mytilidae</taxon>
        <taxon>Mytilinae</taxon>
        <taxon>Mytilus</taxon>
    </lineage>
</organism>
<reference evidence="1 2" key="1">
    <citation type="submission" date="2020-06" db="EMBL/GenBank/DDBJ databases">
        <authorList>
            <person name="Li R."/>
            <person name="Bekaert M."/>
        </authorList>
    </citation>
    <scope>NUCLEOTIDE SEQUENCE [LARGE SCALE GENOMIC DNA]</scope>
    <source>
        <strain evidence="2">wild</strain>
    </source>
</reference>
<accession>A0A6J8BPE6</accession>
<sequence>MGNYGRQENIASCHMNPSTIEILFADEKIHKEDKFYTFCFLYSHFLLTENVTFFKNPYSAFREEFEKICCRSEPCYIGPALLTMFDGKLSKPLSDQISGELVSTLCVECKLSKKDMMLSQIQQKLDIVVGRYIIDEVTAYSLVHPELYEILLHYFIKKIPESLIAFGSNDFLQTRVKLEGSTNESSNLVSVVMEKKHTEIYFDRLIEEIYLK</sequence>